<dbReference type="RefSeq" id="WP_005558710.1">
    <property type="nucleotide sequence ID" value="NZ_AOIB01000035.1"/>
</dbReference>
<dbReference type="AlphaFoldDB" id="L9WZ80"/>
<gene>
    <name evidence="2" type="ORF">C491_17949</name>
</gene>
<evidence type="ECO:0000313" key="3">
    <source>
        <dbReference type="Proteomes" id="UP000011688"/>
    </source>
</evidence>
<evidence type="ECO:0000256" key="1">
    <source>
        <dbReference type="SAM" id="Phobius"/>
    </source>
</evidence>
<sequence length="68" mass="7795">MELFVFPILAALVLLQIPISIFVRFDAKRRKLKNPDTYEFGVLVPLCGLVVTVVYLYNRRRRSGKALG</sequence>
<dbReference type="STRING" id="1227497.C491_17949"/>
<keyword evidence="1" id="KW-1133">Transmembrane helix</keyword>
<reference evidence="2 3" key="1">
    <citation type="journal article" date="2014" name="PLoS Genet.">
        <title>Phylogenetically driven sequencing of extremely halophilic archaea reveals strategies for static and dynamic osmo-response.</title>
        <authorList>
            <person name="Becker E.A."/>
            <person name="Seitzer P.M."/>
            <person name="Tritt A."/>
            <person name="Larsen D."/>
            <person name="Krusor M."/>
            <person name="Yao A.I."/>
            <person name="Wu D."/>
            <person name="Madern D."/>
            <person name="Eisen J.A."/>
            <person name="Darling A.E."/>
            <person name="Facciotti M.T."/>
        </authorList>
    </citation>
    <scope>NUCLEOTIDE SEQUENCE [LARGE SCALE GENOMIC DNA]</scope>
    <source>
        <strain evidence="2 3">DSM 10524</strain>
    </source>
</reference>
<dbReference type="OrthoDB" id="342897at2157"/>
<dbReference type="eggNOG" id="arCOG08126">
    <property type="taxonomic scope" value="Archaea"/>
</dbReference>
<keyword evidence="1" id="KW-0812">Transmembrane</keyword>
<accession>L9WZ80</accession>
<feature type="transmembrane region" description="Helical" evidence="1">
    <location>
        <begin position="38"/>
        <end position="57"/>
    </location>
</feature>
<dbReference type="Proteomes" id="UP000011688">
    <property type="component" value="Unassembled WGS sequence"/>
</dbReference>
<name>L9WZ80_9EURY</name>
<proteinExistence type="predicted"/>
<keyword evidence="3" id="KW-1185">Reference proteome</keyword>
<dbReference type="EMBL" id="AOIB01000035">
    <property type="protein sequence ID" value="ELY54785.1"/>
    <property type="molecule type" value="Genomic_DNA"/>
</dbReference>
<keyword evidence="1" id="KW-0472">Membrane</keyword>
<comment type="caution">
    <text evidence="2">The sequence shown here is derived from an EMBL/GenBank/DDBJ whole genome shotgun (WGS) entry which is preliminary data.</text>
</comment>
<organism evidence="2 3">
    <name type="scientific">Natronococcus amylolyticus DSM 10524</name>
    <dbReference type="NCBI Taxonomy" id="1227497"/>
    <lineage>
        <taxon>Archaea</taxon>
        <taxon>Methanobacteriati</taxon>
        <taxon>Methanobacteriota</taxon>
        <taxon>Stenosarchaea group</taxon>
        <taxon>Halobacteria</taxon>
        <taxon>Halobacteriales</taxon>
        <taxon>Natrialbaceae</taxon>
        <taxon>Natronococcus</taxon>
    </lineage>
</organism>
<protein>
    <submittedName>
        <fullName evidence="2">Uncharacterized protein</fullName>
    </submittedName>
</protein>
<evidence type="ECO:0000313" key="2">
    <source>
        <dbReference type="EMBL" id="ELY54785.1"/>
    </source>
</evidence>